<keyword evidence="3" id="KW-1185">Reference proteome</keyword>
<dbReference type="EMBL" id="CAUYUE010000006">
    <property type="protein sequence ID" value="CAK0780858.1"/>
    <property type="molecule type" value="Genomic_DNA"/>
</dbReference>
<accession>A0AAV1I562</accession>
<dbReference type="InterPro" id="IPR029063">
    <property type="entry name" value="SAM-dependent_MTases_sf"/>
</dbReference>
<dbReference type="PANTHER" id="PTHR37211:SF1">
    <property type="entry name" value="EXPRESSED PROTEIN"/>
    <property type="match status" value="1"/>
</dbReference>
<dbReference type="Proteomes" id="UP001314263">
    <property type="component" value="Unassembled WGS sequence"/>
</dbReference>
<feature type="region of interest" description="Disordered" evidence="1">
    <location>
        <begin position="1"/>
        <end position="23"/>
    </location>
</feature>
<dbReference type="PANTHER" id="PTHR37211">
    <property type="entry name" value="EXPRESSED PROTEIN"/>
    <property type="match status" value="1"/>
</dbReference>
<protein>
    <submittedName>
        <fullName evidence="2">Uncharacterized protein</fullName>
    </submittedName>
</protein>
<feature type="compositionally biased region" description="Acidic residues" evidence="1">
    <location>
        <begin position="390"/>
        <end position="408"/>
    </location>
</feature>
<dbReference type="AlphaFoldDB" id="A0AAV1I562"/>
<comment type="caution">
    <text evidence="2">The sequence shown here is derived from an EMBL/GenBank/DDBJ whole genome shotgun (WGS) entry which is preliminary data.</text>
</comment>
<feature type="region of interest" description="Disordered" evidence="1">
    <location>
        <begin position="220"/>
        <end position="239"/>
    </location>
</feature>
<evidence type="ECO:0000313" key="2">
    <source>
        <dbReference type="EMBL" id="CAK0780858.1"/>
    </source>
</evidence>
<dbReference type="Gene3D" id="3.40.50.150">
    <property type="entry name" value="Vaccinia Virus protein VP39"/>
    <property type="match status" value="1"/>
</dbReference>
<reference evidence="2 3" key="1">
    <citation type="submission" date="2023-10" db="EMBL/GenBank/DDBJ databases">
        <authorList>
            <person name="Maclean D."/>
            <person name="Macfadyen A."/>
        </authorList>
    </citation>
    <scope>NUCLEOTIDE SEQUENCE [LARGE SCALE GENOMIC DNA]</scope>
</reference>
<evidence type="ECO:0000256" key="1">
    <source>
        <dbReference type="SAM" id="MobiDB-lite"/>
    </source>
</evidence>
<organism evidence="2 3">
    <name type="scientific">Coccomyxa viridis</name>
    <dbReference type="NCBI Taxonomy" id="1274662"/>
    <lineage>
        <taxon>Eukaryota</taxon>
        <taxon>Viridiplantae</taxon>
        <taxon>Chlorophyta</taxon>
        <taxon>core chlorophytes</taxon>
        <taxon>Trebouxiophyceae</taxon>
        <taxon>Trebouxiophyceae incertae sedis</taxon>
        <taxon>Coccomyxaceae</taxon>
        <taxon>Coccomyxa</taxon>
    </lineage>
</organism>
<feature type="region of interest" description="Disordered" evidence="1">
    <location>
        <begin position="385"/>
        <end position="408"/>
    </location>
</feature>
<sequence length="441" mass="48971">MGKKRQQYAGGHYSRREYSKDDLLKGPEPSGYAGLDRHALYESAVQSPKGDISYLLRFYQCYVGQQVPLHLREDFCGTALLASTWCRGDIVKRTAMGLDIDGDALTWGMQHNGEGLADAAHPSLWLLHGDVTQPLDKARLISGEGSSGNPSSGPITVATGVQDLSLEATEAQAVSSSIENNAVNTEHGSDPPQHQLRCPEGHEQLSADYHTAQALHSSQANGQEGGVDGHDRAAEQQERAAAKLSHDMAQACKPADVICAFNFSVCLLHQRSHVQAYFRQAREAISTKGGILVFDLLGGHAAEESILMHRHNDTTGARFVWEQEGFNTVTRHIQCYITLKDPDTRKNLRRAFQYNWRLWTIPELREMLVAAGFNQTYVWLRPMQDSSREDGEEGDEKEDDSSEELQEEDFKEYDIKAFDAKTLELLSRGWTAFLVGVVLPA</sequence>
<name>A0AAV1I562_9CHLO</name>
<dbReference type="SUPFAM" id="SSF53335">
    <property type="entry name" value="S-adenosyl-L-methionine-dependent methyltransferases"/>
    <property type="match status" value="1"/>
</dbReference>
<feature type="compositionally biased region" description="Basic and acidic residues" evidence="1">
    <location>
        <begin position="14"/>
        <end position="23"/>
    </location>
</feature>
<feature type="compositionally biased region" description="Basic and acidic residues" evidence="1">
    <location>
        <begin position="227"/>
        <end position="239"/>
    </location>
</feature>
<dbReference type="Gene3D" id="2.20.25.110">
    <property type="entry name" value="S-adenosyl-L-methionine-dependent methyltransferases"/>
    <property type="match status" value="1"/>
</dbReference>
<gene>
    <name evidence="2" type="ORF">CVIRNUC_005199</name>
</gene>
<proteinExistence type="predicted"/>
<evidence type="ECO:0000313" key="3">
    <source>
        <dbReference type="Proteomes" id="UP001314263"/>
    </source>
</evidence>